<dbReference type="AlphaFoldDB" id="A0A0G3GXI7"/>
<evidence type="ECO:0000256" key="6">
    <source>
        <dbReference type="ARBA" id="ARBA00023136"/>
    </source>
</evidence>
<dbReference type="EMBL" id="CP011542">
    <property type="protein sequence ID" value="AKK05881.1"/>
    <property type="molecule type" value="Genomic_DNA"/>
</dbReference>
<gene>
    <name evidence="9" type="ORF">CMUST_07775</name>
</gene>
<evidence type="ECO:0000256" key="2">
    <source>
        <dbReference type="ARBA" id="ARBA00007362"/>
    </source>
</evidence>
<feature type="transmembrane region" description="Helical" evidence="7">
    <location>
        <begin position="43"/>
        <end position="66"/>
    </location>
</feature>
<dbReference type="PANTHER" id="PTHR42920">
    <property type="entry name" value="OS03G0707200 PROTEIN-RELATED"/>
    <property type="match status" value="1"/>
</dbReference>
<feature type="transmembrane region" description="Helical" evidence="7">
    <location>
        <begin position="287"/>
        <end position="304"/>
    </location>
</feature>
<feature type="transmembrane region" description="Helical" evidence="7">
    <location>
        <begin position="264"/>
        <end position="281"/>
    </location>
</feature>
<dbReference type="GO" id="GO:0005886">
    <property type="term" value="C:plasma membrane"/>
    <property type="evidence" value="ECO:0007669"/>
    <property type="project" value="UniProtKB-SubCell"/>
</dbReference>
<evidence type="ECO:0000256" key="7">
    <source>
        <dbReference type="SAM" id="Phobius"/>
    </source>
</evidence>
<feature type="domain" description="EamA" evidence="8">
    <location>
        <begin position="173"/>
        <end position="304"/>
    </location>
</feature>
<dbReference type="KEGG" id="cmv:CMUST_07775"/>
<evidence type="ECO:0000313" key="10">
    <source>
        <dbReference type="Proteomes" id="UP000035199"/>
    </source>
</evidence>
<proteinExistence type="inferred from homology"/>
<comment type="similarity">
    <text evidence="2">Belongs to the EamA transporter family.</text>
</comment>
<dbReference type="Pfam" id="PF00892">
    <property type="entry name" value="EamA"/>
    <property type="match status" value="2"/>
</dbReference>
<comment type="subcellular location">
    <subcellularLocation>
        <location evidence="1">Cell membrane</location>
        <topology evidence="1">Multi-pass membrane protein</topology>
    </subcellularLocation>
</comment>
<organism evidence="9 10">
    <name type="scientific">Corynebacterium mustelae</name>
    <dbReference type="NCBI Taxonomy" id="571915"/>
    <lineage>
        <taxon>Bacteria</taxon>
        <taxon>Bacillati</taxon>
        <taxon>Actinomycetota</taxon>
        <taxon>Actinomycetes</taxon>
        <taxon>Mycobacteriales</taxon>
        <taxon>Corynebacteriaceae</taxon>
        <taxon>Corynebacterium</taxon>
    </lineage>
</organism>
<dbReference type="InterPro" id="IPR051258">
    <property type="entry name" value="Diverse_Substrate_Transporter"/>
</dbReference>
<feature type="transmembrane region" description="Helical" evidence="7">
    <location>
        <begin position="169"/>
        <end position="191"/>
    </location>
</feature>
<sequence>MKSYASSSTKTKATLCAVLAAAFYAVSVPMSKLFIADVRPAMLAAFLYLGAGVGMTLSVFVPWMFIRSSRQSSRVEVTTGTGHSSWEKQDLPFVLAMIALDIAAPILLMFGVSLTTSATVSLLNNFEIVATSVIAFVAFKEEVSRRLWLAIASVTVSSIILSVESDANFSLNYGAIFVLAACVCWGVENNCTTRLSSKSPQQLVIIKGMFSGLGCFVVAKILAEEVPNIGIVAGAMFVGFVGYGLSITFYIFAQRNLGAAKTSAYYAIAPFLGVAFSMIILGEIPNSQFWLALLIMVCATYLMVKDSIELQHSHLHSHTHTHFHSHGDVYHCHEHAHSHLHAHTHNSDSSEAVHDHDHDFLSVVHDHSDHSH</sequence>
<feature type="transmembrane region" description="Helical" evidence="7">
    <location>
        <begin position="146"/>
        <end position="163"/>
    </location>
</feature>
<dbReference type="PATRIC" id="fig|571915.4.peg.1659"/>
<dbReference type="Proteomes" id="UP000035199">
    <property type="component" value="Chromosome"/>
</dbReference>
<dbReference type="OrthoDB" id="9794287at2"/>
<dbReference type="STRING" id="571915.CMUST_07775"/>
<keyword evidence="10" id="KW-1185">Reference proteome</keyword>
<evidence type="ECO:0000256" key="4">
    <source>
        <dbReference type="ARBA" id="ARBA00022692"/>
    </source>
</evidence>
<feature type="transmembrane region" description="Helical" evidence="7">
    <location>
        <begin position="93"/>
        <end position="114"/>
    </location>
</feature>
<evidence type="ECO:0000256" key="3">
    <source>
        <dbReference type="ARBA" id="ARBA00022475"/>
    </source>
</evidence>
<keyword evidence="3" id="KW-1003">Cell membrane</keyword>
<name>A0A0G3GXI7_9CORY</name>
<feature type="transmembrane region" description="Helical" evidence="7">
    <location>
        <begin position="203"/>
        <end position="223"/>
    </location>
</feature>
<dbReference type="InterPro" id="IPR037185">
    <property type="entry name" value="EmrE-like"/>
</dbReference>
<dbReference type="SUPFAM" id="SSF103481">
    <property type="entry name" value="Multidrug resistance efflux transporter EmrE"/>
    <property type="match status" value="2"/>
</dbReference>
<accession>A0A0G3GXI7</accession>
<protein>
    <submittedName>
        <fullName evidence="9">DMT(Drug/metabolite transporter) superfamily permease</fullName>
    </submittedName>
</protein>
<evidence type="ECO:0000313" key="9">
    <source>
        <dbReference type="EMBL" id="AKK05881.1"/>
    </source>
</evidence>
<keyword evidence="6 7" id="KW-0472">Membrane</keyword>
<reference evidence="10" key="2">
    <citation type="submission" date="2015-05" db="EMBL/GenBank/DDBJ databases">
        <title>Complete genome sequence of Corynebacterium mustelae DSM 45274, isolated from various tissues of a male ferret with lethal sepsis.</title>
        <authorList>
            <person name="Ruckert C."/>
            <person name="Albersmeier A."/>
            <person name="Winkler A."/>
            <person name="Tauch A."/>
        </authorList>
    </citation>
    <scope>NUCLEOTIDE SEQUENCE [LARGE SCALE GENOMIC DNA]</scope>
    <source>
        <strain evidence="10">DSM 45274</strain>
    </source>
</reference>
<dbReference type="PANTHER" id="PTHR42920:SF11">
    <property type="entry name" value="INNER MEMBRANE PROTEIN YTFF"/>
    <property type="match status" value="1"/>
</dbReference>
<evidence type="ECO:0000256" key="5">
    <source>
        <dbReference type="ARBA" id="ARBA00022989"/>
    </source>
</evidence>
<dbReference type="InterPro" id="IPR000620">
    <property type="entry name" value="EamA_dom"/>
</dbReference>
<feature type="domain" description="EamA" evidence="8">
    <location>
        <begin position="13"/>
        <end position="162"/>
    </location>
</feature>
<evidence type="ECO:0000256" key="1">
    <source>
        <dbReference type="ARBA" id="ARBA00004651"/>
    </source>
</evidence>
<evidence type="ECO:0000259" key="8">
    <source>
        <dbReference type="Pfam" id="PF00892"/>
    </source>
</evidence>
<feature type="transmembrane region" description="Helical" evidence="7">
    <location>
        <begin position="120"/>
        <end position="139"/>
    </location>
</feature>
<keyword evidence="5 7" id="KW-1133">Transmembrane helix</keyword>
<keyword evidence="4 7" id="KW-0812">Transmembrane</keyword>
<dbReference type="RefSeq" id="WP_047262012.1">
    <property type="nucleotide sequence ID" value="NZ_CP011542.1"/>
</dbReference>
<reference evidence="9 10" key="1">
    <citation type="journal article" date="2015" name="Genome Announc.">
        <title>Complete Genome Sequence of the Type Strain Corynebacterium mustelae DSM 45274, Isolated from Various Tissues of a Male Ferret with Lethal Sepsis.</title>
        <authorList>
            <person name="Ruckert C."/>
            <person name="Eimer J."/>
            <person name="Winkler A."/>
            <person name="Tauch A."/>
        </authorList>
    </citation>
    <scope>NUCLEOTIDE SEQUENCE [LARGE SCALE GENOMIC DNA]</scope>
    <source>
        <strain evidence="9 10">DSM 45274</strain>
    </source>
</reference>
<feature type="transmembrane region" description="Helical" evidence="7">
    <location>
        <begin position="229"/>
        <end position="252"/>
    </location>
</feature>